<sequence length="157" mass="17983">MKAQKLTPEAVLHTLLNDPEEPYKLIEWDGIKPVMLVDDSDTVIGALAGQPDHESYHAECDKLFGLMTDQVQQADFRSENLNHRQGPYPTMDIGITYAPTRNPDIHNLKLTELEEELDAEFRKQGSEDIIQGFIESCFDLYAHGVFDYYKGHMDQLR</sequence>
<evidence type="ECO:0000313" key="2">
    <source>
        <dbReference type="Proteomes" id="UP001213000"/>
    </source>
</evidence>
<dbReference type="EMBL" id="JANIEX010001239">
    <property type="protein sequence ID" value="KAJ3560092.1"/>
    <property type="molecule type" value="Genomic_DNA"/>
</dbReference>
<comment type="caution">
    <text evidence="1">The sequence shown here is derived from an EMBL/GenBank/DDBJ whole genome shotgun (WGS) entry which is preliminary data.</text>
</comment>
<proteinExistence type="predicted"/>
<dbReference type="Proteomes" id="UP001213000">
    <property type="component" value="Unassembled WGS sequence"/>
</dbReference>
<keyword evidence="2" id="KW-1185">Reference proteome</keyword>
<organism evidence="1 2">
    <name type="scientific">Leucocoprinus birnbaumii</name>
    <dbReference type="NCBI Taxonomy" id="56174"/>
    <lineage>
        <taxon>Eukaryota</taxon>
        <taxon>Fungi</taxon>
        <taxon>Dikarya</taxon>
        <taxon>Basidiomycota</taxon>
        <taxon>Agaricomycotina</taxon>
        <taxon>Agaricomycetes</taxon>
        <taxon>Agaricomycetidae</taxon>
        <taxon>Agaricales</taxon>
        <taxon>Agaricineae</taxon>
        <taxon>Agaricaceae</taxon>
        <taxon>Leucocoprinus</taxon>
    </lineage>
</organism>
<protein>
    <submittedName>
        <fullName evidence="1">Uncharacterized protein</fullName>
    </submittedName>
</protein>
<name>A0AAD5VH84_9AGAR</name>
<reference evidence="1" key="1">
    <citation type="submission" date="2022-07" db="EMBL/GenBank/DDBJ databases">
        <title>Genome Sequence of Leucocoprinus birnbaumii.</title>
        <authorList>
            <person name="Buettner E."/>
        </authorList>
    </citation>
    <scope>NUCLEOTIDE SEQUENCE</scope>
    <source>
        <strain evidence="1">VT141</strain>
    </source>
</reference>
<accession>A0AAD5VH84</accession>
<evidence type="ECO:0000313" key="1">
    <source>
        <dbReference type="EMBL" id="KAJ3560092.1"/>
    </source>
</evidence>
<dbReference type="AlphaFoldDB" id="A0AAD5VH84"/>
<gene>
    <name evidence="1" type="ORF">NP233_g11061</name>
</gene>